<keyword evidence="2" id="KW-1185">Reference proteome</keyword>
<comment type="caution">
    <text evidence="1">The sequence shown here is derived from an EMBL/GenBank/DDBJ whole genome shotgun (WGS) entry which is preliminary data.</text>
</comment>
<gene>
    <name evidence="1" type="ORF">HRJ53_28925</name>
</gene>
<reference evidence="1" key="1">
    <citation type="submission" date="2020-06" db="EMBL/GenBank/DDBJ databases">
        <title>Legume-microbial interactions unlock mineral nutrients during tropical forest succession.</title>
        <authorList>
            <person name="Epihov D.Z."/>
        </authorList>
    </citation>
    <scope>NUCLEOTIDE SEQUENCE [LARGE SCALE GENOMIC DNA]</scope>
    <source>
        <strain evidence="1">Pan2503</strain>
    </source>
</reference>
<evidence type="ECO:0000313" key="1">
    <source>
        <dbReference type="EMBL" id="MBA0089033.1"/>
    </source>
</evidence>
<dbReference type="AlphaFoldDB" id="A0A7V8NX32"/>
<protein>
    <submittedName>
        <fullName evidence="1">Uncharacterized protein</fullName>
    </submittedName>
</protein>
<proteinExistence type="predicted"/>
<name>A0A7V8NX32_9BACT</name>
<evidence type="ECO:0000313" key="2">
    <source>
        <dbReference type="Proteomes" id="UP000567293"/>
    </source>
</evidence>
<dbReference type="EMBL" id="JACDQQ010002803">
    <property type="protein sequence ID" value="MBA0089033.1"/>
    <property type="molecule type" value="Genomic_DNA"/>
</dbReference>
<dbReference type="Proteomes" id="UP000567293">
    <property type="component" value="Unassembled WGS sequence"/>
</dbReference>
<sequence>MKRLLKWFAGILAVLLLAAFGALCYLAGSPKDAYGMVRYALPHMRRGTLQVGSDAPDARLVALDGISHFHIRERLGRRPLVLVFGSFT</sequence>
<accession>A0A7V8NX32</accession>
<organism evidence="1 2">
    <name type="scientific">Candidatus Acidiferrum panamense</name>
    <dbReference type="NCBI Taxonomy" id="2741543"/>
    <lineage>
        <taxon>Bacteria</taxon>
        <taxon>Pseudomonadati</taxon>
        <taxon>Acidobacteriota</taxon>
        <taxon>Terriglobia</taxon>
        <taxon>Candidatus Acidiferrales</taxon>
        <taxon>Candidatus Acidiferrum</taxon>
    </lineage>
</organism>